<evidence type="ECO:0000256" key="11">
    <source>
        <dbReference type="RuleBase" id="RU000384"/>
    </source>
</evidence>
<dbReference type="Proteomes" id="UP000219072">
    <property type="component" value="Unassembled WGS sequence"/>
</dbReference>
<dbReference type="PROSITE" id="PS51986">
    <property type="entry name" value="GS_BETA_GRASP"/>
    <property type="match status" value="1"/>
</dbReference>
<dbReference type="InterPro" id="IPR027302">
    <property type="entry name" value="Gln_synth_N_conserv_site"/>
</dbReference>
<evidence type="ECO:0000256" key="8">
    <source>
        <dbReference type="ARBA" id="ARBA00038740"/>
    </source>
</evidence>
<evidence type="ECO:0000256" key="7">
    <source>
        <dbReference type="ARBA" id="ARBA00022840"/>
    </source>
</evidence>
<name>A0A286DJG6_9ACTN</name>
<comment type="function">
    <text evidence="1">Catalyzes the ATP-dependent biosynthesis of glutamine from glutamate and ammonia.</text>
</comment>
<dbReference type="RefSeq" id="WP_097229416.1">
    <property type="nucleotide sequence ID" value="NZ_OCNE01000001.1"/>
</dbReference>
<dbReference type="GO" id="GO:0005737">
    <property type="term" value="C:cytoplasm"/>
    <property type="evidence" value="ECO:0007669"/>
    <property type="project" value="TreeGrafter"/>
</dbReference>
<dbReference type="InterPro" id="IPR050292">
    <property type="entry name" value="Glutamine_Synthetase"/>
</dbReference>
<dbReference type="EMBL" id="OCNE01000001">
    <property type="protein sequence ID" value="SOD58872.1"/>
    <property type="molecule type" value="Genomic_DNA"/>
</dbReference>
<dbReference type="EC" id="6.3.1.2" evidence="3 12"/>
<dbReference type="GO" id="GO:0004356">
    <property type="term" value="F:glutamine synthetase activity"/>
    <property type="evidence" value="ECO:0007669"/>
    <property type="project" value="UniProtKB-EC"/>
</dbReference>
<reference evidence="15 16" key="1">
    <citation type="submission" date="2017-09" db="EMBL/GenBank/DDBJ databases">
        <authorList>
            <person name="Ehlers B."/>
            <person name="Leendertz F.H."/>
        </authorList>
    </citation>
    <scope>NUCLEOTIDE SEQUENCE [LARGE SCALE GENOMIC DNA]</scope>
    <source>
        <strain evidence="15 16">CGMCC 4.7095</strain>
    </source>
</reference>
<dbReference type="Pfam" id="PF00120">
    <property type="entry name" value="Gln-synt_C"/>
    <property type="match status" value="1"/>
</dbReference>
<dbReference type="OrthoDB" id="9807095at2"/>
<dbReference type="PANTHER" id="PTHR20852:SF57">
    <property type="entry name" value="GLUTAMINE SYNTHETASE 2 CYTOPLASMIC"/>
    <property type="match status" value="1"/>
</dbReference>
<feature type="domain" description="GS catalytic" evidence="14">
    <location>
        <begin position="89"/>
        <end position="340"/>
    </location>
</feature>
<dbReference type="PROSITE" id="PS00180">
    <property type="entry name" value="GLNA_1"/>
    <property type="match status" value="1"/>
</dbReference>
<dbReference type="PROSITE" id="PS51987">
    <property type="entry name" value="GS_CATALYTIC"/>
    <property type="match status" value="1"/>
</dbReference>
<evidence type="ECO:0000259" key="13">
    <source>
        <dbReference type="PROSITE" id="PS51986"/>
    </source>
</evidence>
<dbReference type="PROSITE" id="PS00181">
    <property type="entry name" value="GLNA_ATP"/>
    <property type="match status" value="1"/>
</dbReference>
<organism evidence="15 16">
    <name type="scientific">Streptomyces zhaozhouensis</name>
    <dbReference type="NCBI Taxonomy" id="1300267"/>
    <lineage>
        <taxon>Bacteria</taxon>
        <taxon>Bacillati</taxon>
        <taxon>Actinomycetota</taxon>
        <taxon>Actinomycetes</taxon>
        <taxon>Kitasatosporales</taxon>
        <taxon>Streptomycetaceae</taxon>
        <taxon>Streptomyces</taxon>
    </lineage>
</organism>
<dbReference type="InterPro" id="IPR008147">
    <property type="entry name" value="Gln_synt_N"/>
</dbReference>
<dbReference type="InterPro" id="IPR014746">
    <property type="entry name" value="Gln_synth/guanido_kin_cat_dom"/>
</dbReference>
<gene>
    <name evidence="15" type="ORF">SAMN06297387_101367</name>
</gene>
<keyword evidence="16" id="KW-1185">Reference proteome</keyword>
<dbReference type="SUPFAM" id="SSF54368">
    <property type="entry name" value="Glutamine synthetase, N-terminal domain"/>
    <property type="match status" value="1"/>
</dbReference>
<comment type="similarity">
    <text evidence="2 10 11">Belongs to the glutamine synthetase family.</text>
</comment>
<comment type="subunit">
    <text evidence="8">Homooctamer and homotetramer.</text>
</comment>
<evidence type="ECO:0000313" key="16">
    <source>
        <dbReference type="Proteomes" id="UP000219072"/>
    </source>
</evidence>
<dbReference type="NCBIfam" id="NF041605">
    <property type="entry name" value="gln_syn_GlnII"/>
    <property type="match status" value="1"/>
</dbReference>
<evidence type="ECO:0000256" key="1">
    <source>
        <dbReference type="ARBA" id="ARBA00003117"/>
    </source>
</evidence>
<evidence type="ECO:0000256" key="10">
    <source>
        <dbReference type="PROSITE-ProRule" id="PRU01330"/>
    </source>
</evidence>
<dbReference type="PANTHER" id="PTHR20852">
    <property type="entry name" value="GLUTAMINE SYNTHETASE"/>
    <property type="match status" value="1"/>
</dbReference>
<sequence>MSYKAEYIWIDGTEPTAKLRSKTKILADGAEPPVWGFDGSSTNQAEGHASDRVLRPVASFPDPIRGGENLLVLCEVFDTDDDTPHSSNTRALLRPVAERFGGQEPLFGIEQEYTFFKGSRPLGFPENGFPAPQGGYYCGVGADEIYGREIVEAHLENCLRAGLGISGINAEVMPGQWEFQVGPLSPLEVADQLWVARWLLYRTAEDFGVSATLDPKPAKGDWNGAGAHTNFSTRAMREGYDAIITACDALGAEGKPLHHVRNYGTGVEDRLTGAHETAPWDEYSYGVSDRGASVRIPWQVERDKKGYIEDRRPNANCDPYVVTRLLVETCCAELERAGLA</sequence>
<dbReference type="InterPro" id="IPR008146">
    <property type="entry name" value="Gln_synth_cat_dom"/>
</dbReference>
<evidence type="ECO:0000256" key="6">
    <source>
        <dbReference type="ARBA" id="ARBA00022741"/>
    </source>
</evidence>
<dbReference type="GO" id="GO:0006542">
    <property type="term" value="P:glutamine biosynthetic process"/>
    <property type="evidence" value="ECO:0007669"/>
    <property type="project" value="InterPro"/>
</dbReference>
<evidence type="ECO:0000313" key="15">
    <source>
        <dbReference type="EMBL" id="SOD58872.1"/>
    </source>
</evidence>
<evidence type="ECO:0000259" key="14">
    <source>
        <dbReference type="PROSITE" id="PS51987"/>
    </source>
</evidence>
<dbReference type="Gene3D" id="3.30.590.10">
    <property type="entry name" value="Glutamine synthetase/guanido kinase, catalytic domain"/>
    <property type="match status" value="1"/>
</dbReference>
<comment type="catalytic activity">
    <reaction evidence="9 12">
        <text>L-glutamate + NH4(+) + ATP = L-glutamine + ADP + phosphate + H(+)</text>
        <dbReference type="Rhea" id="RHEA:16169"/>
        <dbReference type="ChEBI" id="CHEBI:15378"/>
        <dbReference type="ChEBI" id="CHEBI:28938"/>
        <dbReference type="ChEBI" id="CHEBI:29985"/>
        <dbReference type="ChEBI" id="CHEBI:30616"/>
        <dbReference type="ChEBI" id="CHEBI:43474"/>
        <dbReference type="ChEBI" id="CHEBI:58359"/>
        <dbReference type="ChEBI" id="CHEBI:456216"/>
        <dbReference type="EC" id="6.3.1.2"/>
    </reaction>
</comment>
<dbReference type="InterPro" id="IPR036651">
    <property type="entry name" value="Gln_synt_N_sf"/>
</dbReference>
<protein>
    <recommendedName>
        <fullName evidence="4 12">Glutamine synthetase</fullName>
        <ecNumber evidence="3 12">6.3.1.2</ecNumber>
    </recommendedName>
</protein>
<dbReference type="SUPFAM" id="SSF55931">
    <property type="entry name" value="Glutamine synthetase/guanido kinase"/>
    <property type="match status" value="1"/>
</dbReference>
<dbReference type="GO" id="GO:0005524">
    <property type="term" value="F:ATP binding"/>
    <property type="evidence" value="ECO:0007669"/>
    <property type="project" value="UniProtKB-KW"/>
</dbReference>
<accession>A0A286DJG6</accession>
<keyword evidence="6 12" id="KW-0547">Nucleotide-binding</keyword>
<keyword evidence="7 12" id="KW-0067">ATP-binding</keyword>
<dbReference type="Pfam" id="PF03951">
    <property type="entry name" value="Gln-synt_N"/>
    <property type="match status" value="1"/>
</dbReference>
<dbReference type="SMART" id="SM01230">
    <property type="entry name" value="Gln-synt_C"/>
    <property type="match status" value="1"/>
</dbReference>
<evidence type="ECO:0000256" key="2">
    <source>
        <dbReference type="ARBA" id="ARBA00009897"/>
    </source>
</evidence>
<feature type="domain" description="GS beta-grasp" evidence="13">
    <location>
        <begin position="3"/>
        <end position="81"/>
    </location>
</feature>
<dbReference type="FunFam" id="3.30.590.10:FF:000004">
    <property type="entry name" value="Glutamine synthetase"/>
    <property type="match status" value="1"/>
</dbReference>
<evidence type="ECO:0000256" key="4">
    <source>
        <dbReference type="ARBA" id="ARBA00021364"/>
    </source>
</evidence>
<evidence type="ECO:0000256" key="9">
    <source>
        <dbReference type="ARBA" id="ARBA00049436"/>
    </source>
</evidence>
<evidence type="ECO:0000256" key="3">
    <source>
        <dbReference type="ARBA" id="ARBA00012937"/>
    </source>
</evidence>
<dbReference type="InterPro" id="IPR048091">
    <property type="entry name" value="Gln_syn_GlnII"/>
</dbReference>
<evidence type="ECO:0000256" key="5">
    <source>
        <dbReference type="ARBA" id="ARBA00022598"/>
    </source>
</evidence>
<dbReference type="AlphaFoldDB" id="A0A286DJG6"/>
<dbReference type="Gene3D" id="3.10.20.70">
    <property type="entry name" value="Glutamine synthetase, N-terminal domain"/>
    <property type="match status" value="1"/>
</dbReference>
<dbReference type="InterPro" id="IPR027303">
    <property type="entry name" value="Gln_synth_gly_rich_site"/>
</dbReference>
<evidence type="ECO:0000256" key="12">
    <source>
        <dbReference type="RuleBase" id="RU004356"/>
    </source>
</evidence>
<proteinExistence type="inferred from homology"/>
<keyword evidence="5 12" id="KW-0436">Ligase</keyword>